<dbReference type="Proteomes" id="UP000095287">
    <property type="component" value="Unplaced"/>
</dbReference>
<dbReference type="WBParaSite" id="L893_g9158.t1">
    <property type="protein sequence ID" value="L893_g9158.t1"/>
    <property type="gene ID" value="L893_g9158"/>
</dbReference>
<organism evidence="2 3">
    <name type="scientific">Steinernema glaseri</name>
    <dbReference type="NCBI Taxonomy" id="37863"/>
    <lineage>
        <taxon>Eukaryota</taxon>
        <taxon>Metazoa</taxon>
        <taxon>Ecdysozoa</taxon>
        <taxon>Nematoda</taxon>
        <taxon>Chromadorea</taxon>
        <taxon>Rhabditida</taxon>
        <taxon>Tylenchina</taxon>
        <taxon>Panagrolaimomorpha</taxon>
        <taxon>Strongyloidoidea</taxon>
        <taxon>Steinernematidae</taxon>
        <taxon>Steinernema</taxon>
    </lineage>
</organism>
<sequence length="147" mass="16308">MYLFLLAILSLAAASPIVGDQDDISWRALSDLVGGWAKEQTPEDQKNLGAFYDKIVKIYERFNAVLEENQDRLSPEAGQAFKEIIKAVNDEDNGLREKIEEVGATLQALPKEERGHLVEFVVIAIGEYGKKYGNPLLGKDSILGKQT</sequence>
<protein>
    <submittedName>
        <fullName evidence="3">DUF148 domain-containing protein</fullName>
    </submittedName>
</protein>
<proteinExistence type="predicted"/>
<feature type="chain" id="PRO_5009315095" evidence="1">
    <location>
        <begin position="20"/>
        <end position="147"/>
    </location>
</feature>
<evidence type="ECO:0000313" key="3">
    <source>
        <dbReference type="WBParaSite" id="L893_g9158.t1"/>
    </source>
</evidence>
<evidence type="ECO:0000256" key="1">
    <source>
        <dbReference type="SAM" id="SignalP"/>
    </source>
</evidence>
<dbReference type="AlphaFoldDB" id="A0A1I8AUC7"/>
<feature type="signal peptide" evidence="1">
    <location>
        <begin position="1"/>
        <end position="19"/>
    </location>
</feature>
<accession>A0A1I8AUC7</accession>
<evidence type="ECO:0000313" key="2">
    <source>
        <dbReference type="Proteomes" id="UP000095287"/>
    </source>
</evidence>
<reference evidence="3" key="1">
    <citation type="submission" date="2016-11" db="UniProtKB">
        <authorList>
            <consortium name="WormBaseParasite"/>
        </authorList>
    </citation>
    <scope>IDENTIFICATION</scope>
</reference>
<keyword evidence="2" id="KW-1185">Reference proteome</keyword>
<name>A0A1I8AUC7_9BILA</name>
<keyword evidence="1" id="KW-0732">Signal</keyword>